<evidence type="ECO:0000256" key="1">
    <source>
        <dbReference type="SAM" id="SignalP"/>
    </source>
</evidence>
<name>A0A437J5E7_9SPHN</name>
<organism evidence="2 3">
    <name type="scientific">Sphingobium algorifonticola</name>
    <dbReference type="NCBI Taxonomy" id="2008318"/>
    <lineage>
        <taxon>Bacteria</taxon>
        <taxon>Pseudomonadati</taxon>
        <taxon>Pseudomonadota</taxon>
        <taxon>Alphaproteobacteria</taxon>
        <taxon>Sphingomonadales</taxon>
        <taxon>Sphingomonadaceae</taxon>
        <taxon>Sphingobium</taxon>
    </lineage>
</organism>
<protein>
    <recommendedName>
        <fullName evidence="4">Outer membrane protein beta-barrel domain-containing protein</fullName>
    </recommendedName>
</protein>
<dbReference type="Pfam" id="PF10082">
    <property type="entry name" value="BBP2_2"/>
    <property type="match status" value="1"/>
</dbReference>
<dbReference type="SUPFAM" id="SSF56935">
    <property type="entry name" value="Porins"/>
    <property type="match status" value="1"/>
</dbReference>
<dbReference type="AlphaFoldDB" id="A0A437J5E7"/>
<evidence type="ECO:0000313" key="2">
    <source>
        <dbReference type="EMBL" id="RVT39912.1"/>
    </source>
</evidence>
<evidence type="ECO:0008006" key="4">
    <source>
        <dbReference type="Google" id="ProtNLM"/>
    </source>
</evidence>
<feature type="signal peptide" evidence="1">
    <location>
        <begin position="1"/>
        <end position="29"/>
    </location>
</feature>
<keyword evidence="1" id="KW-0732">Signal</keyword>
<dbReference type="EMBL" id="RZUL01000005">
    <property type="protein sequence ID" value="RVT39912.1"/>
    <property type="molecule type" value="Genomic_DNA"/>
</dbReference>
<keyword evidence="3" id="KW-1185">Reference proteome</keyword>
<proteinExistence type="predicted"/>
<dbReference type="Proteomes" id="UP000282977">
    <property type="component" value="Unassembled WGS sequence"/>
</dbReference>
<dbReference type="OrthoDB" id="7398962at2"/>
<evidence type="ECO:0000313" key="3">
    <source>
        <dbReference type="Proteomes" id="UP000282977"/>
    </source>
</evidence>
<dbReference type="InterPro" id="IPR018759">
    <property type="entry name" value="BBP2_2"/>
</dbReference>
<feature type="chain" id="PRO_5019398338" description="Outer membrane protein beta-barrel domain-containing protein" evidence="1">
    <location>
        <begin position="30"/>
        <end position="438"/>
    </location>
</feature>
<reference evidence="2 3" key="1">
    <citation type="submission" date="2019-01" db="EMBL/GenBank/DDBJ databases">
        <authorList>
            <person name="Chen W.-M."/>
        </authorList>
    </citation>
    <scope>NUCLEOTIDE SEQUENCE [LARGE SCALE GENOMIC DNA]</scope>
    <source>
        <strain evidence="2 3">TLA-22</strain>
    </source>
</reference>
<accession>A0A437J5E7</accession>
<sequence length="438" mass="48862">MKRSVFRSRLRMAAAVLSAGVALPLPLFAQTVPDTLFQEQDRDLLARGDDRFTLPVPERFQPEGIRAGAFLISPDLALDGLFDSNVFARDDARNDVSLIAAPRLRIRSLSQSYTLDSYVSAQVDRHDRFKTENVESIAAGMLLRKPFGNSLVTSLRIEGGTFVEDRAAQLATNDNLTPVEYDRVSGRASASILAGRLVVNGWFGLDRRAYRNTLRRSDPTQVFIQTDRDVTQYNPALEVGYTLAPSTLLYGGFEYNKRDFDFTPPPGSLLPSRDSDGYVVYGGARFQPSALTRLDFALGYQRQNYLAPFADPSGLYVRASFDWTPLRTVLVRIDGERSISETGALLLGGSTRTRIRGNAEYEVLRNLRLGFRAEYLNIDTAALPQNDRRISGGATAEYRFNPNVSLRLRGDLLVSRPGQIILEDFERARLSAGLQFRL</sequence>
<comment type="caution">
    <text evidence="2">The sequence shown here is derived from an EMBL/GenBank/DDBJ whole genome shotgun (WGS) entry which is preliminary data.</text>
</comment>
<gene>
    <name evidence="2" type="ORF">ENE74_14355</name>
</gene>